<dbReference type="Proteomes" id="UP000245283">
    <property type="component" value="Unassembled WGS sequence"/>
</dbReference>
<dbReference type="AlphaFoldDB" id="A0A2V1KD32"/>
<proteinExistence type="predicted"/>
<name>A0A2V1KD32_9ACTO</name>
<dbReference type="Gene3D" id="2.60.40.2700">
    <property type="match status" value="2"/>
</dbReference>
<protein>
    <submittedName>
        <fullName evidence="1">Uncharacterized protein</fullName>
    </submittedName>
</protein>
<evidence type="ECO:0000313" key="2">
    <source>
        <dbReference type="Proteomes" id="UP000245283"/>
    </source>
</evidence>
<reference evidence="2" key="1">
    <citation type="submission" date="2018-05" db="EMBL/GenBank/DDBJ databases">
        <authorList>
            <person name="Li Y."/>
        </authorList>
    </citation>
    <scope>NUCLEOTIDE SEQUENCE [LARGE SCALE GENOMIC DNA]</scope>
    <source>
        <strain evidence="2">sk1b4</strain>
    </source>
</reference>
<comment type="caution">
    <text evidence="1">The sequence shown here is derived from an EMBL/GenBank/DDBJ whole genome shotgun (WGS) entry which is preliminary data.</text>
</comment>
<gene>
    <name evidence="1" type="ORF">DD236_03265</name>
</gene>
<organism evidence="1 2">
    <name type="scientific">Ancrocorticia populi</name>
    <dbReference type="NCBI Taxonomy" id="2175228"/>
    <lineage>
        <taxon>Bacteria</taxon>
        <taxon>Bacillati</taxon>
        <taxon>Actinomycetota</taxon>
        <taxon>Actinomycetes</taxon>
        <taxon>Actinomycetales</taxon>
        <taxon>Actinomycetaceae</taxon>
        <taxon>Ancrocorticia</taxon>
    </lineage>
</organism>
<sequence>MPKLKLKTAKPKITGTAKVGKTLTAKKGKWTSSTSVSYQWYRNGKKISGATKATYKLKAADSGKKISVKATGKKTGYTTASKTSGKTKAVAKGTLSAAKPKISGSAKVGKTLKVKTGKWSPSSTKVSYQWKRNGKKISGAKKSSYKVKAADKGKRISVTVTGKASGYKTKSVTSGSTAVVKYPSAMYPSGWNCPSWAPIKGNASSMIYHVPGGAYYSRTNPEQCFASASAAKSAGYRASKR</sequence>
<keyword evidence="2" id="KW-1185">Reference proteome</keyword>
<dbReference type="RefSeq" id="WP_109092917.1">
    <property type="nucleotide sequence ID" value="NZ_QETB01000001.1"/>
</dbReference>
<dbReference type="EMBL" id="QETB01000001">
    <property type="protein sequence ID" value="PWF27417.1"/>
    <property type="molecule type" value="Genomic_DNA"/>
</dbReference>
<evidence type="ECO:0000313" key="1">
    <source>
        <dbReference type="EMBL" id="PWF27417.1"/>
    </source>
</evidence>
<accession>A0A2V1KD32</accession>
<dbReference type="OrthoDB" id="614750at2"/>